<feature type="signal peptide" evidence="6">
    <location>
        <begin position="1"/>
        <end position="27"/>
    </location>
</feature>
<dbReference type="Proteomes" id="UP000246073">
    <property type="component" value="Unassembled WGS sequence"/>
</dbReference>
<dbReference type="SUPFAM" id="SSF56281">
    <property type="entry name" value="Metallo-hydrolase/oxidoreductase"/>
    <property type="match status" value="1"/>
</dbReference>
<evidence type="ECO:0000256" key="4">
    <source>
        <dbReference type="ARBA" id="ARBA00022833"/>
    </source>
</evidence>
<proteinExistence type="inferred from homology"/>
<gene>
    <name evidence="8" type="ORF">OHAE_886</name>
</gene>
<reference evidence="9" key="1">
    <citation type="submission" date="2017-12" db="EMBL/GenBank/DDBJ databases">
        <authorList>
            <person name="Diaz M."/>
        </authorList>
    </citation>
    <scope>NUCLEOTIDE SEQUENCE [LARGE SCALE GENOMIC DNA]</scope>
    <source>
        <strain evidence="9">FI11154</strain>
    </source>
</reference>
<evidence type="ECO:0000256" key="5">
    <source>
        <dbReference type="SAM" id="MobiDB-lite"/>
    </source>
</evidence>
<dbReference type="Gene3D" id="3.60.15.10">
    <property type="entry name" value="Ribonuclease Z/Hydroxyacylglutathione hydrolase-like"/>
    <property type="match status" value="1"/>
</dbReference>
<keyword evidence="6" id="KW-0732">Signal</keyword>
<comment type="similarity">
    <text evidence="1">Belongs to the metallo-beta-lactamase superfamily.</text>
</comment>
<keyword evidence="4" id="KW-0862">Zinc</keyword>
<evidence type="ECO:0000256" key="1">
    <source>
        <dbReference type="ARBA" id="ARBA00007749"/>
    </source>
</evidence>
<protein>
    <submittedName>
        <fullName evidence="8">Metallo-beta-lactamase family protein</fullName>
    </submittedName>
</protein>
<dbReference type="SMART" id="SM00849">
    <property type="entry name" value="Lactamase_B"/>
    <property type="match status" value="1"/>
</dbReference>
<evidence type="ECO:0000259" key="7">
    <source>
        <dbReference type="SMART" id="SM00849"/>
    </source>
</evidence>
<keyword evidence="2" id="KW-0479">Metal-binding</keyword>
<dbReference type="InterPro" id="IPR036866">
    <property type="entry name" value="RibonucZ/Hydroxyglut_hydro"/>
</dbReference>
<feature type="domain" description="Metallo-beta-lactamase" evidence="7">
    <location>
        <begin position="102"/>
        <end position="307"/>
    </location>
</feature>
<dbReference type="InterPro" id="IPR001279">
    <property type="entry name" value="Metallo-B-lactamas"/>
</dbReference>
<name>A0A2P9HLR7_9HYPH</name>
<dbReference type="CDD" id="cd07720">
    <property type="entry name" value="OPHC2-like_MBL-fold"/>
    <property type="match status" value="1"/>
</dbReference>
<feature type="chain" id="PRO_5015186785" evidence="6">
    <location>
        <begin position="28"/>
        <end position="347"/>
    </location>
</feature>
<dbReference type="AlphaFoldDB" id="A0A2P9HLR7"/>
<dbReference type="Pfam" id="PF00753">
    <property type="entry name" value="Lactamase_B"/>
    <property type="match status" value="1"/>
</dbReference>
<feature type="region of interest" description="Disordered" evidence="5">
    <location>
        <begin position="327"/>
        <end position="347"/>
    </location>
</feature>
<dbReference type="GO" id="GO:0046872">
    <property type="term" value="F:metal ion binding"/>
    <property type="evidence" value="ECO:0007669"/>
    <property type="project" value="UniProtKB-KW"/>
</dbReference>
<dbReference type="GO" id="GO:0016787">
    <property type="term" value="F:hydrolase activity"/>
    <property type="evidence" value="ECO:0007669"/>
    <property type="project" value="UniProtKB-KW"/>
</dbReference>
<dbReference type="InterPro" id="IPR019546">
    <property type="entry name" value="TAT_signal_bac_arc"/>
</dbReference>
<dbReference type="PROSITE" id="PS51318">
    <property type="entry name" value="TAT"/>
    <property type="match status" value="1"/>
</dbReference>
<evidence type="ECO:0000313" key="9">
    <source>
        <dbReference type="Proteomes" id="UP000246073"/>
    </source>
</evidence>
<keyword evidence="3" id="KW-0378">Hydrolase</keyword>
<dbReference type="EMBL" id="OOFM01000005">
    <property type="protein sequence ID" value="SPL65019.1"/>
    <property type="molecule type" value="Genomic_DNA"/>
</dbReference>
<evidence type="ECO:0000256" key="6">
    <source>
        <dbReference type="SAM" id="SignalP"/>
    </source>
</evidence>
<evidence type="ECO:0000256" key="3">
    <source>
        <dbReference type="ARBA" id="ARBA00022801"/>
    </source>
</evidence>
<dbReference type="InterPro" id="IPR006311">
    <property type="entry name" value="TAT_signal"/>
</dbReference>
<sequence length="347" mass="37141">MTISRRNFIVAASAAGAGMALSPLALAQAAAETGSSNVQKPSQVENPGFHRFQLGEFEITTLSDGRRAGEAPEKTYAINQDPKEVAALLETNMLPADRFVNSFTPVLINTGKDLVLFDTGMGAGARANGQGKLVSALEASGYKASDVSLVVLSHFHGDHIGGLMEDGKPAFANARYAAGQKEFDFWTDPARLDSPMKGGAELVGKNVKPLAEKITFLEDNSEVVSGIHALAAFGHTPGHLIFRVESGGKQLMLISDTANHFVITLQRPDWHVAFDVDKEAAVATRSASSTCWRPSACLSSDIICLSRQWLIWRRTARATAMFQSRISSGTCNPGQRPPATSMNEPVV</sequence>
<dbReference type="PANTHER" id="PTHR42978:SF6">
    <property type="entry name" value="QUORUM-QUENCHING LACTONASE YTNP-RELATED"/>
    <property type="match status" value="1"/>
</dbReference>
<accession>A0A2P9HLR7</accession>
<evidence type="ECO:0000256" key="2">
    <source>
        <dbReference type="ARBA" id="ARBA00022723"/>
    </source>
</evidence>
<dbReference type="PANTHER" id="PTHR42978">
    <property type="entry name" value="QUORUM-QUENCHING LACTONASE YTNP-RELATED-RELATED"/>
    <property type="match status" value="1"/>
</dbReference>
<organism evidence="8 9">
    <name type="scientific">Ochrobactrum soli</name>
    <dbReference type="NCBI Taxonomy" id="2448455"/>
    <lineage>
        <taxon>Bacteria</taxon>
        <taxon>Pseudomonadati</taxon>
        <taxon>Pseudomonadota</taxon>
        <taxon>Alphaproteobacteria</taxon>
        <taxon>Hyphomicrobiales</taxon>
        <taxon>Brucellaceae</taxon>
        <taxon>Brucella/Ochrobactrum group</taxon>
        <taxon>Ochrobactrum</taxon>
    </lineage>
</organism>
<dbReference type="NCBIfam" id="TIGR01409">
    <property type="entry name" value="TAT_signal_seq"/>
    <property type="match status" value="1"/>
</dbReference>
<dbReference type="InterPro" id="IPR051013">
    <property type="entry name" value="MBL_superfamily_lactonases"/>
</dbReference>
<evidence type="ECO:0000313" key="8">
    <source>
        <dbReference type="EMBL" id="SPL65019.1"/>
    </source>
</evidence>